<dbReference type="PANTHER" id="PTHR31475:SF6">
    <property type="entry name" value="UPF0462 PROTEIN C4ORF33 HOMOLOG"/>
    <property type="match status" value="1"/>
</dbReference>
<sequence length="81" mass="9104">MEYSIATTWDSLPVTNRPVTFFFKPGDQGLLMEVSAPFFDDPPAPPGSPGQPFNGLWEYEVVEAFFLNSITKNYLEVELCP</sequence>
<evidence type="ECO:0000256" key="1">
    <source>
        <dbReference type="ARBA" id="ARBA00038085"/>
    </source>
</evidence>
<dbReference type="Proteomes" id="UP000007648">
    <property type="component" value="Unassembled WGS sequence"/>
</dbReference>
<organism evidence="2 3">
    <name type="scientific">Sarcophilus harrisii</name>
    <name type="common">Tasmanian devil</name>
    <name type="synonym">Sarcophilus laniarius</name>
    <dbReference type="NCBI Taxonomy" id="9305"/>
    <lineage>
        <taxon>Eukaryota</taxon>
        <taxon>Metazoa</taxon>
        <taxon>Chordata</taxon>
        <taxon>Craniata</taxon>
        <taxon>Vertebrata</taxon>
        <taxon>Euteleostomi</taxon>
        <taxon>Mammalia</taxon>
        <taxon>Metatheria</taxon>
        <taxon>Dasyuromorphia</taxon>
        <taxon>Dasyuridae</taxon>
        <taxon>Sarcophilus</taxon>
    </lineage>
</organism>
<reference evidence="2" key="3">
    <citation type="submission" date="2025-09" db="UniProtKB">
        <authorList>
            <consortium name="Ensembl"/>
        </authorList>
    </citation>
    <scope>IDENTIFICATION</scope>
</reference>
<reference evidence="2" key="2">
    <citation type="submission" date="2025-08" db="UniProtKB">
        <authorList>
            <consortium name="Ensembl"/>
        </authorList>
    </citation>
    <scope>IDENTIFICATION</scope>
</reference>
<evidence type="ECO:0000313" key="3">
    <source>
        <dbReference type="Proteomes" id="UP000007648"/>
    </source>
</evidence>
<dbReference type="GeneTree" id="ENSGT00390000006284"/>
<dbReference type="Ensembl" id="ENSSHAT00000034289.1">
    <property type="protein sequence ID" value="ENSSHAP00000042218.1"/>
    <property type="gene ID" value="ENSSHAG00000022179.1"/>
</dbReference>
<accession>A0A7N4PTH3</accession>
<evidence type="ECO:0000313" key="2">
    <source>
        <dbReference type="Ensembl" id="ENSSHAP00000042218.1"/>
    </source>
</evidence>
<keyword evidence="3" id="KW-1185">Reference proteome</keyword>
<protein>
    <submittedName>
        <fullName evidence="2">Uncharacterized protein</fullName>
    </submittedName>
</protein>
<dbReference type="InParanoid" id="A0A7N4PTH3"/>
<comment type="similarity">
    <text evidence="1">Belongs to the UPF0462 family.</text>
</comment>
<reference evidence="2 3" key="1">
    <citation type="journal article" date="2011" name="Proc. Natl. Acad. Sci. U.S.A.">
        <title>Genetic diversity and population structure of the endangered marsupial Sarcophilus harrisii (Tasmanian devil).</title>
        <authorList>
            <person name="Miller W."/>
            <person name="Hayes V.M."/>
            <person name="Ratan A."/>
            <person name="Petersen D.C."/>
            <person name="Wittekindt N.E."/>
            <person name="Miller J."/>
            <person name="Walenz B."/>
            <person name="Knight J."/>
            <person name="Qi J."/>
            <person name="Zhao F."/>
            <person name="Wang Q."/>
            <person name="Bedoya-Reina O.C."/>
            <person name="Katiyar N."/>
            <person name="Tomsho L.P."/>
            <person name="Kasson L.M."/>
            <person name="Hardie R.A."/>
            <person name="Woodbridge P."/>
            <person name="Tindall E.A."/>
            <person name="Bertelsen M.F."/>
            <person name="Dixon D."/>
            <person name="Pyecroft S."/>
            <person name="Helgen K.M."/>
            <person name="Lesk A.M."/>
            <person name="Pringle T.H."/>
            <person name="Patterson N."/>
            <person name="Zhang Y."/>
            <person name="Kreiss A."/>
            <person name="Woods G.M."/>
            <person name="Jones M.E."/>
            <person name="Schuster S.C."/>
        </authorList>
    </citation>
    <scope>NUCLEOTIDE SEQUENCE [LARGE SCALE GENOMIC DNA]</scope>
</reference>
<name>A0A7N4PTH3_SARHA</name>
<dbReference type="PANTHER" id="PTHR31475">
    <property type="entry name" value="UPF0462 PROTEIN"/>
    <property type="match status" value="1"/>
</dbReference>
<dbReference type="AlphaFoldDB" id="A0A7N4PTH3"/>
<proteinExistence type="inferred from homology"/>